<dbReference type="AlphaFoldDB" id="A0A0N5CID0"/>
<protein>
    <submittedName>
        <fullName evidence="2">DUF771 domain-containing protein</fullName>
    </submittedName>
</protein>
<name>A0A0N5CID0_STREA</name>
<evidence type="ECO:0000313" key="1">
    <source>
        <dbReference type="Proteomes" id="UP000046392"/>
    </source>
</evidence>
<evidence type="ECO:0000313" key="2">
    <source>
        <dbReference type="WBParaSite" id="SPAL_0001758375.1"/>
    </source>
</evidence>
<sequence>MNNQKIDLITLTENVHYQMNNQKIDLITLTENVFLISQSDGNKYAETHELTELVNKREYKEDRWKYRRTLDYIKEKLDPFTLDHRTVYCKNTTNKKLFNAMKYARYLEKNKKINNLDEILSRKGNEIQKESENKLKSKKH</sequence>
<proteinExistence type="predicted"/>
<accession>A0A0N5CID0</accession>
<dbReference type="WBParaSite" id="SPAL_0001758375.1">
    <property type="protein sequence ID" value="SPAL_0001758375.1"/>
    <property type="gene ID" value="SPAL_0001758375"/>
</dbReference>
<dbReference type="Proteomes" id="UP000046392">
    <property type="component" value="Unplaced"/>
</dbReference>
<keyword evidence="1" id="KW-1185">Reference proteome</keyword>
<organism evidence="1 2">
    <name type="scientific">Strongyloides papillosus</name>
    <name type="common">Intestinal threadworm</name>
    <dbReference type="NCBI Taxonomy" id="174720"/>
    <lineage>
        <taxon>Eukaryota</taxon>
        <taxon>Metazoa</taxon>
        <taxon>Ecdysozoa</taxon>
        <taxon>Nematoda</taxon>
        <taxon>Chromadorea</taxon>
        <taxon>Rhabditida</taxon>
        <taxon>Tylenchina</taxon>
        <taxon>Panagrolaimomorpha</taxon>
        <taxon>Strongyloidoidea</taxon>
        <taxon>Strongyloididae</taxon>
        <taxon>Strongyloides</taxon>
    </lineage>
</organism>
<reference evidence="2" key="1">
    <citation type="submission" date="2017-02" db="UniProtKB">
        <authorList>
            <consortium name="WormBaseParasite"/>
        </authorList>
    </citation>
    <scope>IDENTIFICATION</scope>
</reference>